<name>A0A0D0CSF9_9AGAR</name>
<dbReference type="AlphaFoldDB" id="A0A0D0CSF9"/>
<organism evidence="1 2">
    <name type="scientific">Collybiopsis luxurians FD-317 M1</name>
    <dbReference type="NCBI Taxonomy" id="944289"/>
    <lineage>
        <taxon>Eukaryota</taxon>
        <taxon>Fungi</taxon>
        <taxon>Dikarya</taxon>
        <taxon>Basidiomycota</taxon>
        <taxon>Agaricomycotina</taxon>
        <taxon>Agaricomycetes</taxon>
        <taxon>Agaricomycetidae</taxon>
        <taxon>Agaricales</taxon>
        <taxon>Marasmiineae</taxon>
        <taxon>Omphalotaceae</taxon>
        <taxon>Collybiopsis</taxon>
        <taxon>Collybiopsis luxurians</taxon>
    </lineage>
</organism>
<accession>A0A0D0CSF9</accession>
<sequence>MREVPNPEWTHAASYLYDSQLDPETDDPPSYSSHLRNLNTTFKRFKRSCSRLTNLVPVHTLDMR</sequence>
<keyword evidence="2" id="KW-1185">Reference proteome</keyword>
<protein>
    <submittedName>
        <fullName evidence="1">Uncharacterized protein</fullName>
    </submittedName>
</protein>
<dbReference type="HOGENOM" id="CLU_2867865_0_0_1"/>
<evidence type="ECO:0000313" key="2">
    <source>
        <dbReference type="Proteomes" id="UP000053593"/>
    </source>
</evidence>
<dbReference type="Proteomes" id="UP000053593">
    <property type="component" value="Unassembled WGS sequence"/>
</dbReference>
<gene>
    <name evidence="1" type="ORF">GYMLUDRAFT_554470</name>
</gene>
<reference evidence="1 2" key="1">
    <citation type="submission" date="2014-04" db="EMBL/GenBank/DDBJ databases">
        <title>Evolutionary Origins and Diversification of the Mycorrhizal Mutualists.</title>
        <authorList>
            <consortium name="DOE Joint Genome Institute"/>
            <consortium name="Mycorrhizal Genomics Consortium"/>
            <person name="Kohler A."/>
            <person name="Kuo A."/>
            <person name="Nagy L.G."/>
            <person name="Floudas D."/>
            <person name="Copeland A."/>
            <person name="Barry K.W."/>
            <person name="Cichocki N."/>
            <person name="Veneault-Fourrey C."/>
            <person name="LaButti K."/>
            <person name="Lindquist E.A."/>
            <person name="Lipzen A."/>
            <person name="Lundell T."/>
            <person name="Morin E."/>
            <person name="Murat C."/>
            <person name="Riley R."/>
            <person name="Ohm R."/>
            <person name="Sun H."/>
            <person name="Tunlid A."/>
            <person name="Henrissat B."/>
            <person name="Grigoriev I.V."/>
            <person name="Hibbett D.S."/>
            <person name="Martin F."/>
        </authorList>
    </citation>
    <scope>NUCLEOTIDE SEQUENCE [LARGE SCALE GENOMIC DNA]</scope>
    <source>
        <strain evidence="1 2">FD-317 M1</strain>
    </source>
</reference>
<proteinExistence type="predicted"/>
<evidence type="ECO:0000313" key="1">
    <source>
        <dbReference type="EMBL" id="KIK62262.1"/>
    </source>
</evidence>
<dbReference type="EMBL" id="KN834768">
    <property type="protein sequence ID" value="KIK62262.1"/>
    <property type="molecule type" value="Genomic_DNA"/>
</dbReference>